<evidence type="ECO:0000313" key="5">
    <source>
        <dbReference type="Proteomes" id="UP001519460"/>
    </source>
</evidence>
<feature type="non-terminal residue" evidence="4">
    <location>
        <position position="1"/>
    </location>
</feature>
<feature type="transmembrane region" description="Helical" evidence="2">
    <location>
        <begin position="124"/>
        <end position="146"/>
    </location>
</feature>
<keyword evidence="2" id="KW-0472">Membrane</keyword>
<feature type="compositionally biased region" description="Pro residues" evidence="1">
    <location>
        <begin position="305"/>
        <end position="322"/>
    </location>
</feature>
<dbReference type="Proteomes" id="UP001519460">
    <property type="component" value="Unassembled WGS sequence"/>
</dbReference>
<gene>
    <name evidence="4" type="ORF">BaRGS_00009332</name>
</gene>
<feature type="compositionally biased region" description="Polar residues" evidence="1">
    <location>
        <begin position="191"/>
        <end position="206"/>
    </location>
</feature>
<evidence type="ECO:0000256" key="3">
    <source>
        <dbReference type="SAM" id="SignalP"/>
    </source>
</evidence>
<name>A0ABD0LJ45_9CAEN</name>
<protein>
    <submittedName>
        <fullName evidence="4">Uncharacterized protein</fullName>
    </submittedName>
</protein>
<feature type="region of interest" description="Disordered" evidence="1">
    <location>
        <begin position="188"/>
        <end position="226"/>
    </location>
</feature>
<reference evidence="4 5" key="1">
    <citation type="journal article" date="2023" name="Sci. Data">
        <title>Genome assembly of the Korean intertidal mud-creeper Batillaria attramentaria.</title>
        <authorList>
            <person name="Patra A.K."/>
            <person name="Ho P.T."/>
            <person name="Jun S."/>
            <person name="Lee S.J."/>
            <person name="Kim Y."/>
            <person name="Won Y.J."/>
        </authorList>
    </citation>
    <scope>NUCLEOTIDE SEQUENCE [LARGE SCALE GENOMIC DNA]</scope>
    <source>
        <strain evidence="4">Wonlab-2016</strain>
    </source>
</reference>
<feature type="compositionally biased region" description="Low complexity" evidence="1">
    <location>
        <begin position="279"/>
        <end position="290"/>
    </location>
</feature>
<evidence type="ECO:0000256" key="2">
    <source>
        <dbReference type="SAM" id="Phobius"/>
    </source>
</evidence>
<evidence type="ECO:0000313" key="4">
    <source>
        <dbReference type="EMBL" id="KAK7499357.1"/>
    </source>
</evidence>
<feature type="region of interest" description="Disordered" evidence="1">
    <location>
        <begin position="382"/>
        <end position="445"/>
    </location>
</feature>
<feature type="signal peptide" evidence="3">
    <location>
        <begin position="1"/>
        <end position="25"/>
    </location>
</feature>
<keyword evidence="2" id="KW-1133">Transmembrane helix</keyword>
<sequence>TFSERCAGLWSALVLSCGSVDLASGSANHWCNGGLQTTSAHSRDQSLSKIAGQQISTSLDGQLVWLAGRLAIERRLCVTLLVSGKPGVCRAVPGLRQFRRLRDSTNHPIKWRAKWTTFRIEKLVILYVFFGVVIIALVIALVYVLVSYRGISRRGRCAGDSSEKAALWRHDDTPLDTFNHNSHASLADVATSPTNTPSNPRDSQVVATVHAESTDEDESRFSTGSGFSSFLPGKDTDFRDLLASLNPYATVGDSNTTTADGRGSGASTLPRRCSGGSLGSNRNSRRSNSLKMNGDLGDIYETIDPPSPARTPSPPLPPPPPAIAMEYMTSDTEPVDHYMVNNDEYALVRKHKNKPALQQVQPGVTASQSGEYTNLPCLIQERNGAGEGGPEPTYDSVEFKVPQDSAPVVNFRPTSGPYDRERNSRGDQNVSPSSGAARHRWDEDL</sequence>
<feature type="chain" id="PRO_5044873562" evidence="3">
    <location>
        <begin position="26"/>
        <end position="445"/>
    </location>
</feature>
<proteinExistence type="predicted"/>
<evidence type="ECO:0000256" key="1">
    <source>
        <dbReference type="SAM" id="MobiDB-lite"/>
    </source>
</evidence>
<keyword evidence="5" id="KW-1185">Reference proteome</keyword>
<organism evidence="4 5">
    <name type="scientific">Batillaria attramentaria</name>
    <dbReference type="NCBI Taxonomy" id="370345"/>
    <lineage>
        <taxon>Eukaryota</taxon>
        <taxon>Metazoa</taxon>
        <taxon>Spiralia</taxon>
        <taxon>Lophotrochozoa</taxon>
        <taxon>Mollusca</taxon>
        <taxon>Gastropoda</taxon>
        <taxon>Caenogastropoda</taxon>
        <taxon>Sorbeoconcha</taxon>
        <taxon>Cerithioidea</taxon>
        <taxon>Batillariidae</taxon>
        <taxon>Batillaria</taxon>
    </lineage>
</organism>
<keyword evidence="3" id="KW-0732">Signal</keyword>
<keyword evidence="2" id="KW-0812">Transmembrane</keyword>
<dbReference type="EMBL" id="JACVVK020000044">
    <property type="protein sequence ID" value="KAK7499357.1"/>
    <property type="molecule type" value="Genomic_DNA"/>
</dbReference>
<dbReference type="AlphaFoldDB" id="A0ABD0LJ45"/>
<comment type="caution">
    <text evidence="4">The sequence shown here is derived from an EMBL/GenBank/DDBJ whole genome shotgun (WGS) entry which is preliminary data.</text>
</comment>
<accession>A0ABD0LJ45</accession>
<feature type="region of interest" description="Disordered" evidence="1">
    <location>
        <begin position="248"/>
        <end position="322"/>
    </location>
</feature>